<dbReference type="EMBL" id="JALNTZ010000002">
    <property type="protein sequence ID" value="KAJ3660296.1"/>
    <property type="molecule type" value="Genomic_DNA"/>
</dbReference>
<dbReference type="InterPro" id="IPR002110">
    <property type="entry name" value="Ankyrin_rpt"/>
</dbReference>
<name>A0AA38IU08_9CUCU</name>
<gene>
    <name evidence="4" type="ORF">Zmor_004751</name>
</gene>
<dbReference type="SMART" id="SM00248">
    <property type="entry name" value="ANK"/>
    <property type="match status" value="4"/>
</dbReference>
<dbReference type="Pfam" id="PF12796">
    <property type="entry name" value="Ank_2"/>
    <property type="match status" value="2"/>
</dbReference>
<keyword evidence="5" id="KW-1185">Reference proteome</keyword>
<keyword evidence="1" id="KW-0677">Repeat</keyword>
<evidence type="ECO:0000313" key="4">
    <source>
        <dbReference type="EMBL" id="KAJ3660296.1"/>
    </source>
</evidence>
<keyword evidence="2 3" id="KW-0040">ANK repeat</keyword>
<dbReference type="SUPFAM" id="SSF48403">
    <property type="entry name" value="Ankyrin repeat"/>
    <property type="match status" value="1"/>
</dbReference>
<sequence length="523" mass="60933">MHTYVSYIRDDNSFRSYRLNSQNPIELDYFQVKKEKKLLTAVVRNNVPTIRQLLNSPKWYHVTDKHGLNLLHIAILENSKEAFDYLLSLEDFPLEMVSDYGETALITAILVIDIDRHGGMKLGSDYFALQLIQRGADIFYRDNFGYTTLSCASLKHHVKMAEDLIERGVCLDHQDVYGNTALHDALDHEGPDALEFVSLLLYHGADPRIRNKDDLNPFEKSVLHCSDTVLQEILFYYTYDEYTELATHLSVLLRLAQYESSLLLMFEGAVIDDFSRGSYGQIFYIDVEYLKILIKRFEGAINTVLPLCTLYEWSRNAVSFEKIEVFINSSVKSGMVACLQNEEDDLVFQHLIDCELDEGVLSGVVCYFLSYGLNLTESGLQRIFQKFGYCELFKILLHMDVEMVVDYDKQIMPTLIYDITLDLDGYLENIDNYSSENVEYLLRFFVNRRLNELCWNMNVEEISLRICSLPQVPLLLELARNVFRQYFIDKFEIRTSRRFYTLLNNLNISNVYKKIVTYEKALY</sequence>
<dbReference type="PANTHER" id="PTHR24198:SF165">
    <property type="entry name" value="ANKYRIN REPEAT-CONTAINING PROTEIN-RELATED"/>
    <property type="match status" value="1"/>
</dbReference>
<dbReference type="Gene3D" id="1.25.40.20">
    <property type="entry name" value="Ankyrin repeat-containing domain"/>
    <property type="match status" value="2"/>
</dbReference>
<evidence type="ECO:0000313" key="5">
    <source>
        <dbReference type="Proteomes" id="UP001168821"/>
    </source>
</evidence>
<protein>
    <submittedName>
        <fullName evidence="4">Uncharacterized protein</fullName>
    </submittedName>
</protein>
<evidence type="ECO:0000256" key="3">
    <source>
        <dbReference type="PROSITE-ProRule" id="PRU00023"/>
    </source>
</evidence>
<dbReference type="PANTHER" id="PTHR24198">
    <property type="entry name" value="ANKYRIN REPEAT AND PROTEIN KINASE DOMAIN-CONTAINING PROTEIN"/>
    <property type="match status" value="1"/>
</dbReference>
<evidence type="ECO:0000256" key="1">
    <source>
        <dbReference type="ARBA" id="ARBA00022737"/>
    </source>
</evidence>
<dbReference type="PROSITE" id="PS50088">
    <property type="entry name" value="ANK_REPEAT"/>
    <property type="match status" value="1"/>
</dbReference>
<dbReference type="Proteomes" id="UP001168821">
    <property type="component" value="Unassembled WGS sequence"/>
</dbReference>
<accession>A0AA38IU08</accession>
<organism evidence="4 5">
    <name type="scientific">Zophobas morio</name>
    <dbReference type="NCBI Taxonomy" id="2755281"/>
    <lineage>
        <taxon>Eukaryota</taxon>
        <taxon>Metazoa</taxon>
        <taxon>Ecdysozoa</taxon>
        <taxon>Arthropoda</taxon>
        <taxon>Hexapoda</taxon>
        <taxon>Insecta</taxon>
        <taxon>Pterygota</taxon>
        <taxon>Neoptera</taxon>
        <taxon>Endopterygota</taxon>
        <taxon>Coleoptera</taxon>
        <taxon>Polyphaga</taxon>
        <taxon>Cucujiformia</taxon>
        <taxon>Tenebrionidae</taxon>
        <taxon>Zophobas</taxon>
    </lineage>
</organism>
<reference evidence="4" key="1">
    <citation type="journal article" date="2023" name="G3 (Bethesda)">
        <title>Whole genome assemblies of Zophobas morio and Tenebrio molitor.</title>
        <authorList>
            <person name="Kaur S."/>
            <person name="Stinson S.A."/>
            <person name="diCenzo G.C."/>
        </authorList>
    </citation>
    <scope>NUCLEOTIDE SEQUENCE</scope>
    <source>
        <strain evidence="4">QUZm001</strain>
    </source>
</reference>
<evidence type="ECO:0000256" key="2">
    <source>
        <dbReference type="ARBA" id="ARBA00023043"/>
    </source>
</evidence>
<dbReference type="AlphaFoldDB" id="A0AA38IU08"/>
<proteinExistence type="predicted"/>
<feature type="repeat" description="ANK" evidence="3">
    <location>
        <begin position="177"/>
        <end position="212"/>
    </location>
</feature>
<dbReference type="InterPro" id="IPR036770">
    <property type="entry name" value="Ankyrin_rpt-contain_sf"/>
</dbReference>
<dbReference type="PROSITE" id="PS50297">
    <property type="entry name" value="ANK_REP_REGION"/>
    <property type="match status" value="1"/>
</dbReference>
<comment type="caution">
    <text evidence="4">The sequence shown here is derived from an EMBL/GenBank/DDBJ whole genome shotgun (WGS) entry which is preliminary data.</text>
</comment>